<dbReference type="Gene3D" id="1.20.5.2950">
    <property type="match status" value="1"/>
</dbReference>
<keyword evidence="6" id="KW-0175">Coiled coil</keyword>
<keyword evidence="3 5" id="KW-0375">Hydrogen ion transport</keyword>
<dbReference type="Proteomes" id="UP000799750">
    <property type="component" value="Unassembled WGS sequence"/>
</dbReference>
<evidence type="ECO:0000256" key="4">
    <source>
        <dbReference type="ARBA" id="ARBA00023065"/>
    </source>
</evidence>
<comment type="similarity">
    <text evidence="1 5">Belongs to the V-ATPase G subunit family.</text>
</comment>
<dbReference type="OrthoDB" id="250802at2759"/>
<keyword evidence="4 5" id="KW-0406">Ion transport</keyword>
<dbReference type="Pfam" id="PF03179">
    <property type="entry name" value="V-ATPase_G"/>
    <property type="match status" value="1"/>
</dbReference>
<organism evidence="8 9">
    <name type="scientific">Lophium mytilinum</name>
    <dbReference type="NCBI Taxonomy" id="390894"/>
    <lineage>
        <taxon>Eukaryota</taxon>
        <taxon>Fungi</taxon>
        <taxon>Dikarya</taxon>
        <taxon>Ascomycota</taxon>
        <taxon>Pezizomycotina</taxon>
        <taxon>Dothideomycetes</taxon>
        <taxon>Pleosporomycetidae</taxon>
        <taxon>Mytilinidiales</taxon>
        <taxon>Mytilinidiaceae</taxon>
        <taxon>Lophium</taxon>
    </lineage>
</organism>
<dbReference type="AlphaFoldDB" id="A0A6A6QPC5"/>
<evidence type="ECO:0000256" key="3">
    <source>
        <dbReference type="ARBA" id="ARBA00022781"/>
    </source>
</evidence>
<comment type="function">
    <text evidence="5">Subunit of the V1 complex of vacuolar(H+)-ATPase (V-ATPase), a multisubunit enzyme composed of a peripheral complex (V1) that hydrolyzes ATP and a membrane integral complex (V0) that translocates protons. V-ATPase is responsible for acidifying and maintaining the pH of intracellular compartments and in some cell types, is targeted to the plasma membrane, where it is responsible for acidifying the extracellular environment.</text>
</comment>
<dbReference type="EMBL" id="MU004191">
    <property type="protein sequence ID" value="KAF2494221.1"/>
    <property type="molecule type" value="Genomic_DNA"/>
</dbReference>
<evidence type="ECO:0000256" key="7">
    <source>
        <dbReference type="SAM" id="MobiDB-lite"/>
    </source>
</evidence>
<evidence type="ECO:0000256" key="6">
    <source>
        <dbReference type="SAM" id="Coils"/>
    </source>
</evidence>
<name>A0A6A6QPC5_9PEZI</name>
<dbReference type="GO" id="GO:0016887">
    <property type="term" value="F:ATP hydrolysis activity"/>
    <property type="evidence" value="ECO:0007669"/>
    <property type="project" value="TreeGrafter"/>
</dbReference>
<feature type="coiled-coil region" evidence="6">
    <location>
        <begin position="38"/>
        <end position="65"/>
    </location>
</feature>
<protein>
    <recommendedName>
        <fullName evidence="5">V-type proton ATPase subunit G</fullName>
    </recommendedName>
</protein>
<sequence>MPIAAREVVVNSAQNSAGIQTLLDAEREAQKIVQKYRTKRVKDARSEAQKEIEEYRSQKEAEFKAFEKEHSSGNQKAEEDANKEAEAKVKEIKGIGSKTGSKVVDQLLAAVTDVNPKPLR</sequence>
<gene>
    <name evidence="8" type="ORF">BU16DRAFT_573503</name>
</gene>
<evidence type="ECO:0000256" key="1">
    <source>
        <dbReference type="ARBA" id="ARBA00010066"/>
    </source>
</evidence>
<dbReference type="PANTHER" id="PTHR12713">
    <property type="entry name" value="VACUOLAR ATP SYNTHASE SUBUNIT G"/>
    <property type="match status" value="1"/>
</dbReference>
<evidence type="ECO:0000313" key="9">
    <source>
        <dbReference type="Proteomes" id="UP000799750"/>
    </source>
</evidence>
<feature type="region of interest" description="Disordered" evidence="7">
    <location>
        <begin position="65"/>
        <end position="84"/>
    </location>
</feature>
<dbReference type="NCBIfam" id="TIGR01147">
    <property type="entry name" value="V_ATP_synt_G"/>
    <property type="match status" value="1"/>
</dbReference>
<dbReference type="GO" id="GO:0046961">
    <property type="term" value="F:proton-transporting ATPase activity, rotational mechanism"/>
    <property type="evidence" value="ECO:0007669"/>
    <property type="project" value="InterPro"/>
</dbReference>
<reference evidence="8" key="1">
    <citation type="journal article" date="2020" name="Stud. Mycol.">
        <title>101 Dothideomycetes genomes: a test case for predicting lifestyles and emergence of pathogens.</title>
        <authorList>
            <person name="Haridas S."/>
            <person name="Albert R."/>
            <person name="Binder M."/>
            <person name="Bloem J."/>
            <person name="Labutti K."/>
            <person name="Salamov A."/>
            <person name="Andreopoulos B."/>
            <person name="Baker S."/>
            <person name="Barry K."/>
            <person name="Bills G."/>
            <person name="Bluhm B."/>
            <person name="Cannon C."/>
            <person name="Castanera R."/>
            <person name="Culley D."/>
            <person name="Daum C."/>
            <person name="Ezra D."/>
            <person name="Gonzalez J."/>
            <person name="Henrissat B."/>
            <person name="Kuo A."/>
            <person name="Liang C."/>
            <person name="Lipzen A."/>
            <person name="Lutzoni F."/>
            <person name="Magnuson J."/>
            <person name="Mondo S."/>
            <person name="Nolan M."/>
            <person name="Ohm R."/>
            <person name="Pangilinan J."/>
            <person name="Park H.-J."/>
            <person name="Ramirez L."/>
            <person name="Alfaro M."/>
            <person name="Sun H."/>
            <person name="Tritt A."/>
            <person name="Yoshinaga Y."/>
            <person name="Zwiers L.-H."/>
            <person name="Turgeon B."/>
            <person name="Goodwin S."/>
            <person name="Spatafora J."/>
            <person name="Crous P."/>
            <person name="Grigoriev I."/>
        </authorList>
    </citation>
    <scope>NUCLEOTIDE SEQUENCE</scope>
    <source>
        <strain evidence="8">CBS 269.34</strain>
    </source>
</reference>
<keyword evidence="2 5" id="KW-0813">Transport</keyword>
<evidence type="ECO:0000256" key="2">
    <source>
        <dbReference type="ARBA" id="ARBA00022448"/>
    </source>
</evidence>
<comment type="subunit">
    <text evidence="5">V-ATPase is a heteromultimeric enzyme made up of two complexes: the ATP-hydrolytic V1 complex and the proton translocation V0 complex.</text>
</comment>
<evidence type="ECO:0000313" key="8">
    <source>
        <dbReference type="EMBL" id="KAF2494221.1"/>
    </source>
</evidence>
<dbReference type="PANTHER" id="PTHR12713:SF11">
    <property type="entry name" value="V-TYPE PROTON ATPASE SUBUNIT G"/>
    <property type="match status" value="1"/>
</dbReference>
<accession>A0A6A6QPC5</accession>
<proteinExistence type="inferred from homology"/>
<keyword evidence="9" id="KW-1185">Reference proteome</keyword>
<dbReference type="GO" id="GO:0000221">
    <property type="term" value="C:vacuolar proton-transporting V-type ATPase, V1 domain"/>
    <property type="evidence" value="ECO:0007669"/>
    <property type="project" value="TreeGrafter"/>
</dbReference>
<evidence type="ECO:0000256" key="5">
    <source>
        <dbReference type="RuleBase" id="RU364019"/>
    </source>
</evidence>
<dbReference type="FunFam" id="1.20.5.2950:FF:000001">
    <property type="entry name" value="V-type proton ATPase subunit G"/>
    <property type="match status" value="1"/>
</dbReference>
<dbReference type="InterPro" id="IPR005124">
    <property type="entry name" value="V-ATPase_G"/>
</dbReference>